<dbReference type="GO" id="GO:0005975">
    <property type="term" value="P:carbohydrate metabolic process"/>
    <property type="evidence" value="ECO:0007669"/>
    <property type="project" value="InterPro"/>
</dbReference>
<dbReference type="Gene3D" id="1.50.10.10">
    <property type="match status" value="1"/>
</dbReference>
<evidence type="ECO:0000313" key="3">
    <source>
        <dbReference type="EMBL" id="ABJ86517.1"/>
    </source>
</evidence>
<dbReference type="InterPro" id="IPR006311">
    <property type="entry name" value="TAT_signal"/>
</dbReference>
<dbReference type="PANTHER" id="PTHR12654:SF0">
    <property type="entry name" value="NON-LYSOSOMAL GLUCOSYLCERAMIDASE"/>
    <property type="match status" value="1"/>
</dbReference>
<evidence type="ECO:0008006" key="4">
    <source>
        <dbReference type="Google" id="ProtNLM"/>
    </source>
</evidence>
<dbReference type="AlphaFoldDB" id="Q01UZ8"/>
<dbReference type="Pfam" id="PF12215">
    <property type="entry name" value="Glyco_hydr_116N"/>
    <property type="match status" value="1"/>
</dbReference>
<dbReference type="InterPro" id="IPR012341">
    <property type="entry name" value="6hp_glycosidase-like_sf"/>
</dbReference>
<dbReference type="EMBL" id="CP000473">
    <property type="protein sequence ID" value="ABJ86517.1"/>
    <property type="molecule type" value="Genomic_DNA"/>
</dbReference>
<protein>
    <recommendedName>
        <fullName evidence="4">Glucosylceramidase</fullName>
    </recommendedName>
</protein>
<dbReference type="PANTHER" id="PTHR12654">
    <property type="entry name" value="BILE ACID BETA-GLUCOSIDASE-RELATED"/>
    <property type="match status" value="1"/>
</dbReference>
<gene>
    <name evidence="3" type="ordered locus">Acid_5570</name>
</gene>
<organism evidence="3">
    <name type="scientific">Solibacter usitatus (strain Ellin6076)</name>
    <dbReference type="NCBI Taxonomy" id="234267"/>
    <lineage>
        <taxon>Bacteria</taxon>
        <taxon>Pseudomonadati</taxon>
        <taxon>Acidobacteriota</taxon>
        <taxon>Terriglobia</taxon>
        <taxon>Bryobacterales</taxon>
        <taxon>Solibacteraceae</taxon>
        <taxon>Candidatus Solibacter</taxon>
    </lineage>
</organism>
<dbReference type="KEGG" id="sus:Acid_5570"/>
<dbReference type="STRING" id="234267.Acid_5570"/>
<proteinExistence type="predicted"/>
<name>Q01UZ8_SOLUE</name>
<evidence type="ECO:0000259" key="2">
    <source>
        <dbReference type="Pfam" id="PF12215"/>
    </source>
</evidence>
<dbReference type="CAZy" id="GH116">
    <property type="family name" value="Glycoside Hydrolase Family 116"/>
</dbReference>
<dbReference type="InterPro" id="IPR006775">
    <property type="entry name" value="GH116_catalytic"/>
</dbReference>
<dbReference type="eggNOG" id="COG4354">
    <property type="taxonomic scope" value="Bacteria"/>
</dbReference>
<evidence type="ECO:0000259" key="1">
    <source>
        <dbReference type="Pfam" id="PF04685"/>
    </source>
</evidence>
<accession>Q01UZ8</accession>
<dbReference type="InParanoid" id="Q01UZ8"/>
<feature type="domain" description="Glycosyl-hydrolase family 116 catalytic region" evidence="1">
    <location>
        <begin position="474"/>
        <end position="764"/>
    </location>
</feature>
<dbReference type="InterPro" id="IPR024462">
    <property type="entry name" value="GH116_N"/>
</dbReference>
<dbReference type="HOGENOM" id="CLU_010759_0_0_0"/>
<dbReference type="InterPro" id="IPR008928">
    <property type="entry name" value="6-hairpin_glycosidase_sf"/>
</dbReference>
<sequence precursor="true">MSKRRTFLQQVAAAGVATQVGVGANTPIEAGYPRVFSGRKLTAIAFPLGGVCAGSISLGGRGQLRDWEIFNRSDKGNAPSYAFPAIWVQSGARKPVARVLESRIQPPYEGQNGLGTRSAPGLVRLAGATFTGEFPLARIDFTDAALPVKVSLEAFTPFIPHEPDDSGLPVAVLRYRVSNPGAAAAKVSIAWSIDSPVGRTQAADTRTNEYREAGGLAGLMMTNAELPAADALKGSFALAAMGTAGARVTHLRGWEQGRWWNSPMLYWDDFSADGELGPEAAKMNAVGALCVQRTIAAGGHADFPFLLAWHFPNRTPRRIGWSSTKGEEDTLIGNHYCARFADAWAAAEYAAANLERLEKKTRRFAAALRESTLPAVVKEAAIANLSTLVTTTSFRTADGEFHGWEGVNDHGGCCHGSCTHVWNYETATAHLFPSFARSLRGVSFGYSLDDAGAIRFRETLPHNPENRWGYAAADGQMGQIMHAYLDWSLSGDDAWLREMWPRVKKAIEFAWIPGGWDGDRDGVLEGAQHNTYDVEFYGPNPMCGIYYLGALRAGEEMARAVGDTASAAEYRRLFESGRQWIDAKLFNGEYYIQQIRGVAKDKVAKAIIGTMGSDDTENPQYQVGAGCLVDQLVGQYMAEVAGLGPLVSPENIRKTLQSIYRYNYKRSMATHETVQRTFALNDEAAIVICDYGKAERPRIPFPYYAEVMTGFEYAAATHMLYAGMTREGVECIENIRARYDGEKRNPWDEAECGHHYARAMAAWSGVLALSGFRYHGGERSVTIQAPPDFRCFWSSASGWGTFHVTAAGTTLRVDHGTLECRIVTVNGKRSTPNRTLKEGEELRV</sequence>
<dbReference type="SUPFAM" id="SSF48208">
    <property type="entry name" value="Six-hairpin glycosidases"/>
    <property type="match status" value="1"/>
</dbReference>
<dbReference type="InterPro" id="IPR052566">
    <property type="entry name" value="Non-lysos_glucosylceramidase"/>
</dbReference>
<dbReference type="PROSITE" id="PS51318">
    <property type="entry name" value="TAT"/>
    <property type="match status" value="1"/>
</dbReference>
<dbReference type="GO" id="GO:0008422">
    <property type="term" value="F:beta-glucosidase activity"/>
    <property type="evidence" value="ECO:0007669"/>
    <property type="project" value="TreeGrafter"/>
</dbReference>
<dbReference type="Pfam" id="PF04685">
    <property type="entry name" value="DUF608"/>
    <property type="match status" value="1"/>
</dbReference>
<feature type="domain" description="Glycosyl-hydrolase family 116 N-terminal" evidence="2">
    <location>
        <begin position="45"/>
        <end position="356"/>
    </location>
</feature>
<reference evidence="3" key="1">
    <citation type="submission" date="2006-10" db="EMBL/GenBank/DDBJ databases">
        <title>Complete sequence of Solibacter usitatus Ellin6076.</title>
        <authorList>
            <consortium name="US DOE Joint Genome Institute"/>
            <person name="Copeland A."/>
            <person name="Lucas S."/>
            <person name="Lapidus A."/>
            <person name="Barry K."/>
            <person name="Detter J.C."/>
            <person name="Glavina del Rio T."/>
            <person name="Hammon N."/>
            <person name="Israni S."/>
            <person name="Dalin E."/>
            <person name="Tice H."/>
            <person name="Pitluck S."/>
            <person name="Thompson L.S."/>
            <person name="Brettin T."/>
            <person name="Bruce D."/>
            <person name="Han C."/>
            <person name="Tapia R."/>
            <person name="Gilna P."/>
            <person name="Schmutz J."/>
            <person name="Larimer F."/>
            <person name="Land M."/>
            <person name="Hauser L."/>
            <person name="Kyrpides N."/>
            <person name="Mikhailova N."/>
            <person name="Janssen P.H."/>
            <person name="Kuske C.R."/>
            <person name="Richardson P."/>
        </authorList>
    </citation>
    <scope>NUCLEOTIDE SEQUENCE</scope>
    <source>
        <strain evidence="3">Ellin6076</strain>
    </source>
</reference>